<sequence>MDGPTLADVVPSLLAGLGVPGTTNTLGLPASDKVCLLLVDGLGWELLRQHADDAPFLSSLDSAPINAGFPATTATSIAALGTGLRSGEHGMVGYTFAVSPDVLLNALGWNHHGTDLDLRGLFVPEEVQPRRTVFERAEEAGVAVRVVTAYDQAGSGLTRAALRGGRFDGVFALGDLVRRALSALQPDRAFCYAYHADLDKLGHIYGPGSEAWRMQLVFVDRLARTIAERMPPDALLVVTADHGMVTVGADDRIDFDAEPALQEGVRLLGGEARVRHVYTDVPLDVLDTWQGVLGDRAELVLREDAITRGWFGPTVADYAHDRIGDVVVAMRGNHAVVRSVAERRLSRFSGHHGSFSSAEQLVPVLSFSQH</sequence>
<organism evidence="1 2">
    <name type="scientific">Lentzea tibetensis</name>
    <dbReference type="NCBI Taxonomy" id="2591470"/>
    <lineage>
        <taxon>Bacteria</taxon>
        <taxon>Bacillati</taxon>
        <taxon>Actinomycetota</taxon>
        <taxon>Actinomycetes</taxon>
        <taxon>Pseudonocardiales</taxon>
        <taxon>Pseudonocardiaceae</taxon>
        <taxon>Lentzea</taxon>
    </lineage>
</organism>
<dbReference type="EMBL" id="VOBR01000011">
    <property type="protein sequence ID" value="TWP50762.1"/>
    <property type="molecule type" value="Genomic_DNA"/>
</dbReference>
<dbReference type="Pfam" id="PF01663">
    <property type="entry name" value="Phosphodiest"/>
    <property type="match status" value="1"/>
</dbReference>
<dbReference type="PANTHER" id="PTHR10151:SF120">
    <property type="entry name" value="BIS(5'-ADENOSYL)-TRIPHOSPHATASE"/>
    <property type="match status" value="1"/>
</dbReference>
<accession>A0A563ET34</accession>
<dbReference type="RefSeq" id="WP_146353482.1">
    <property type="nucleotide sequence ID" value="NZ_VOBR01000011.1"/>
</dbReference>
<dbReference type="InterPro" id="IPR002591">
    <property type="entry name" value="Phosphodiest/P_Trfase"/>
</dbReference>
<evidence type="ECO:0000313" key="2">
    <source>
        <dbReference type="Proteomes" id="UP000316639"/>
    </source>
</evidence>
<keyword evidence="2" id="KW-1185">Reference proteome</keyword>
<protein>
    <submittedName>
        <fullName evidence="1">Alkaline phosphatase family protein</fullName>
    </submittedName>
</protein>
<dbReference type="InterPro" id="IPR017850">
    <property type="entry name" value="Alkaline_phosphatase_core_sf"/>
</dbReference>
<comment type="caution">
    <text evidence="1">The sequence shown here is derived from an EMBL/GenBank/DDBJ whole genome shotgun (WGS) entry which is preliminary data.</text>
</comment>
<evidence type="ECO:0000313" key="1">
    <source>
        <dbReference type="EMBL" id="TWP50762.1"/>
    </source>
</evidence>
<dbReference type="AlphaFoldDB" id="A0A563ET34"/>
<name>A0A563ET34_9PSEU</name>
<gene>
    <name evidence="1" type="ORF">FKR81_19350</name>
</gene>
<dbReference type="PANTHER" id="PTHR10151">
    <property type="entry name" value="ECTONUCLEOTIDE PYROPHOSPHATASE/PHOSPHODIESTERASE"/>
    <property type="match status" value="1"/>
</dbReference>
<dbReference type="OrthoDB" id="9779267at2"/>
<dbReference type="SUPFAM" id="SSF53649">
    <property type="entry name" value="Alkaline phosphatase-like"/>
    <property type="match status" value="1"/>
</dbReference>
<dbReference type="Gene3D" id="3.40.720.10">
    <property type="entry name" value="Alkaline Phosphatase, subunit A"/>
    <property type="match status" value="1"/>
</dbReference>
<dbReference type="Proteomes" id="UP000316639">
    <property type="component" value="Unassembled WGS sequence"/>
</dbReference>
<reference evidence="1 2" key="1">
    <citation type="submission" date="2019-07" db="EMBL/GenBank/DDBJ databases">
        <title>Lentzea xizangensis sp. nov., isolated from Qinghai-Tibetan Plateau Soils.</title>
        <authorList>
            <person name="Huang J."/>
        </authorList>
    </citation>
    <scope>NUCLEOTIDE SEQUENCE [LARGE SCALE GENOMIC DNA]</scope>
    <source>
        <strain evidence="1 2">FXJ1.1311</strain>
    </source>
</reference>
<dbReference type="GO" id="GO:0016787">
    <property type="term" value="F:hydrolase activity"/>
    <property type="evidence" value="ECO:0007669"/>
    <property type="project" value="UniProtKB-ARBA"/>
</dbReference>
<proteinExistence type="predicted"/>